<gene>
    <name evidence="2" type="ORF">NSO95_06195</name>
</gene>
<proteinExistence type="predicted"/>
<evidence type="ECO:0000256" key="1">
    <source>
        <dbReference type="SAM" id="MobiDB-lite"/>
    </source>
</evidence>
<keyword evidence="3" id="KW-1185">Reference proteome</keyword>
<feature type="region of interest" description="Disordered" evidence="1">
    <location>
        <begin position="1"/>
        <end position="30"/>
    </location>
</feature>
<accession>A0ABT1XPE9</accession>
<dbReference type="RefSeq" id="WP_257595293.1">
    <property type="nucleotide sequence ID" value="NZ_JANKHH010000003.1"/>
</dbReference>
<comment type="caution">
    <text evidence="2">The sequence shown here is derived from an EMBL/GenBank/DDBJ whole genome shotgun (WGS) entry which is preliminary data.</text>
</comment>
<protein>
    <recommendedName>
        <fullName evidence="4">Helix-turn-helix domain-containing protein</fullName>
    </recommendedName>
</protein>
<dbReference type="EMBL" id="JANKHH010000003">
    <property type="protein sequence ID" value="MCR2833528.1"/>
    <property type="molecule type" value="Genomic_DNA"/>
</dbReference>
<evidence type="ECO:0000313" key="2">
    <source>
        <dbReference type="EMBL" id="MCR2833528.1"/>
    </source>
</evidence>
<reference evidence="2 3" key="1">
    <citation type="submission" date="2022-08" db="EMBL/GenBank/DDBJ databases">
        <title>Polyphasic taxonomy analysis of Qipengyuania sp.RS5-5.</title>
        <authorList>
            <person name="Xamxidin M."/>
            <person name="Wu M."/>
        </authorList>
    </citation>
    <scope>NUCLEOTIDE SEQUENCE [LARGE SCALE GENOMIC DNA]</scope>
    <source>
        <strain evidence="2 3">RS5-5</strain>
    </source>
</reference>
<evidence type="ECO:0000313" key="3">
    <source>
        <dbReference type="Proteomes" id="UP001206067"/>
    </source>
</evidence>
<evidence type="ECO:0008006" key="4">
    <source>
        <dbReference type="Google" id="ProtNLM"/>
    </source>
</evidence>
<name>A0ABT1XPE9_9SPHN</name>
<organism evidence="2 3">
    <name type="scientific">Parerythrobacter lacustris</name>
    <dbReference type="NCBI Taxonomy" id="2969984"/>
    <lineage>
        <taxon>Bacteria</taxon>
        <taxon>Pseudomonadati</taxon>
        <taxon>Pseudomonadota</taxon>
        <taxon>Alphaproteobacteria</taxon>
        <taxon>Sphingomonadales</taxon>
        <taxon>Erythrobacteraceae</taxon>
        <taxon>Parerythrobacter</taxon>
    </lineage>
</organism>
<dbReference type="Proteomes" id="UP001206067">
    <property type="component" value="Unassembled WGS sequence"/>
</dbReference>
<sequence>MSDHPPLPTRKTPRQATSAVAHVAPEPEDDDPLLAFAPYCHTAPRRNSITPDLQRRFISTLAATGIVKQAAKSIGRSLEALYKMRHRPGAEGFAAAWDAALERGVQRLEDCARTLSAYRFAT</sequence>